<feature type="domain" description="N,N-dimethylformamidase beta subunit-like C-terminal" evidence="2">
    <location>
        <begin position="145"/>
        <end position="444"/>
    </location>
</feature>
<organism evidence="3">
    <name type="scientific">Polaromonas hydrogenivorans</name>
    <dbReference type="NCBI Taxonomy" id="335476"/>
    <lineage>
        <taxon>Bacteria</taxon>
        <taxon>Pseudomonadati</taxon>
        <taxon>Pseudomonadota</taxon>
        <taxon>Betaproteobacteria</taxon>
        <taxon>Burkholderiales</taxon>
        <taxon>Comamonadaceae</taxon>
        <taxon>Polaromonas</taxon>
    </lineage>
</organism>
<dbReference type="AlphaFoldDB" id="A0AAU7LUC5"/>
<name>A0AAU7LUC5_9BURK</name>
<evidence type="ECO:0000313" key="3">
    <source>
        <dbReference type="EMBL" id="XBP71220.1"/>
    </source>
</evidence>
<dbReference type="InterPro" id="IPR046540">
    <property type="entry name" value="DMFA2_C"/>
</dbReference>
<protein>
    <submittedName>
        <fullName evidence="3">N,N-dimethylformamidase beta subunit family domain-containing protein</fullName>
    </submittedName>
</protein>
<keyword evidence="1" id="KW-0812">Transmembrane</keyword>
<dbReference type="EMBL" id="CP157675">
    <property type="protein sequence ID" value="XBP71220.1"/>
    <property type="molecule type" value="Genomic_DNA"/>
</dbReference>
<evidence type="ECO:0000256" key="1">
    <source>
        <dbReference type="SAM" id="Phobius"/>
    </source>
</evidence>
<gene>
    <name evidence="3" type="ORF">ABLV49_05295</name>
</gene>
<feature type="transmembrane region" description="Helical" evidence="1">
    <location>
        <begin position="7"/>
        <end position="26"/>
    </location>
</feature>
<keyword evidence="1" id="KW-1133">Transmembrane helix</keyword>
<dbReference type="Pfam" id="PF20254">
    <property type="entry name" value="DMFA2_C"/>
    <property type="match status" value="1"/>
</dbReference>
<proteinExistence type="predicted"/>
<sequence>MTFIEKFLLVIFALLILVGSLLWVLLGHYKEEVLLNLQNRIRNILVYKEYREVVPVMVNQAFIVDEDFIAFTDKLIYDRGTSVSLHFKSDSPVEVELEKFSNDDHEMVWFQKINPKNNAMEVVATTFDGFDHRDFDAYRFQLKNSDSGWFQLKVKNGRDIRYIPFFVEGDKSSSILFVESTDTMHAYLSANGLRNYYQQGRRYLERNFTRPEAYPMDYQLKNFKKSDRLTEVDCKDHLVNPDLLIKSGLDDLKMVYDISSDDFLEKYENISRYKLIIFGAHNEYWSPAKIRSIEKFLDSGGSMLVLGGNTAYRFVRKVHAMKVYWGKSILNTKYENFIYNYLGSHYDPRGYDTYSSFKIVDESFPFFKGRKGGMEFGKKTALAQCGEFMHGASGQETDKFLGPRTGFSVIASGNNPGSGGADVVFKKMDAGGYVLNFGSISLWHGIGDPVIKDMIRGFVDLVREPQQDNAVQHRVHDKVPA</sequence>
<dbReference type="InterPro" id="IPR029062">
    <property type="entry name" value="Class_I_gatase-like"/>
</dbReference>
<evidence type="ECO:0000259" key="2">
    <source>
        <dbReference type="Pfam" id="PF20254"/>
    </source>
</evidence>
<keyword evidence="1" id="KW-0472">Membrane</keyword>
<dbReference type="RefSeq" id="WP_349280584.1">
    <property type="nucleotide sequence ID" value="NZ_CBCSCU010000021.1"/>
</dbReference>
<accession>A0AAU7LUC5</accession>
<reference evidence="3" key="1">
    <citation type="submission" date="2024-05" db="EMBL/GenBank/DDBJ databases">
        <authorList>
            <person name="Bunk B."/>
            <person name="Swiderski J."/>
            <person name="Sproer C."/>
            <person name="Thiel V."/>
        </authorList>
    </citation>
    <scope>NUCLEOTIDE SEQUENCE</scope>
    <source>
        <strain evidence="3">DSM 17735</strain>
    </source>
</reference>
<dbReference type="SUPFAM" id="SSF52317">
    <property type="entry name" value="Class I glutamine amidotransferase-like"/>
    <property type="match status" value="1"/>
</dbReference>